<keyword evidence="6" id="KW-0317">Glutathione biosynthesis</keyword>
<dbReference type="GO" id="GO:0036374">
    <property type="term" value="F:glutathione hydrolase activity"/>
    <property type="evidence" value="ECO:0007669"/>
    <property type="project" value="UniProtKB-UniRule"/>
</dbReference>
<comment type="caution">
    <text evidence="7">The sequence shown here is derived from an EMBL/GenBank/DDBJ whole genome shotgun (WGS) entry which is preliminary data.</text>
</comment>
<reference evidence="7 8" key="1">
    <citation type="submission" date="2015-10" db="EMBL/GenBank/DDBJ databases">
        <title>Metagenome-Assembled Genomes uncover a global brackish microbiome.</title>
        <authorList>
            <person name="Hugerth L.W."/>
            <person name="Larsson J."/>
            <person name="Alneberg J."/>
            <person name="Lindh M.V."/>
            <person name="Legrand C."/>
            <person name="Pinhassi J."/>
            <person name="Andersson A.F."/>
        </authorList>
    </citation>
    <scope>NUCLEOTIDE SEQUENCE [LARGE SCALE GENOMIC DNA]</scope>
    <source>
        <strain evidence="7">BACL2 MAG-121220-bin52</strain>
    </source>
</reference>
<feature type="active site" description="Nucleophile" evidence="4">
    <location>
        <position position="337"/>
    </location>
</feature>
<dbReference type="InterPro" id="IPR000101">
    <property type="entry name" value="GGT_peptidase"/>
</dbReference>
<comment type="pathway">
    <text evidence="6">Sulfur metabolism; glutathione metabolism.</text>
</comment>
<comment type="catalytic activity">
    <reaction evidence="1 6">
        <text>an S-substituted glutathione + H2O = an S-substituted L-cysteinylglycine + L-glutamate</text>
        <dbReference type="Rhea" id="RHEA:59468"/>
        <dbReference type="ChEBI" id="CHEBI:15377"/>
        <dbReference type="ChEBI" id="CHEBI:29985"/>
        <dbReference type="ChEBI" id="CHEBI:90779"/>
        <dbReference type="ChEBI" id="CHEBI:143103"/>
        <dbReference type="EC" id="3.4.19.13"/>
    </reaction>
</comment>
<keyword evidence="6" id="KW-0865">Zymogen</keyword>
<protein>
    <recommendedName>
        <fullName evidence="6">Glutathione hydrolase proenzyme</fullName>
        <ecNumber evidence="6">2.3.2.2</ecNumber>
        <ecNumber evidence="6">3.4.19.13</ecNumber>
    </recommendedName>
    <component>
        <recommendedName>
            <fullName evidence="6">Glutathione hydrolase large chain</fullName>
        </recommendedName>
    </component>
    <component>
        <recommendedName>
            <fullName evidence="6">Glutathione hydrolase small chain</fullName>
        </recommendedName>
    </component>
</protein>
<dbReference type="InterPro" id="IPR052896">
    <property type="entry name" value="GGT-like_enzyme"/>
</dbReference>
<accession>A0A0R2P693</accession>
<evidence type="ECO:0000256" key="6">
    <source>
        <dbReference type="RuleBase" id="RU368036"/>
    </source>
</evidence>
<dbReference type="NCBIfam" id="TIGR00066">
    <property type="entry name" value="g_glut_trans"/>
    <property type="match status" value="1"/>
</dbReference>
<comment type="similarity">
    <text evidence="6">Belongs to the gamma-glutamyltransferase family.</text>
</comment>
<organism evidence="7 8">
    <name type="scientific">Actinobacteria bacterium BACL2 MAG-121220-bin52</name>
    <dbReference type="NCBI Taxonomy" id="1655573"/>
    <lineage>
        <taxon>Bacteria</taxon>
        <taxon>Bacillati</taxon>
        <taxon>Actinomycetota</taxon>
        <taxon>Actinomycetes</taxon>
        <taxon>Actinomycetes incertae sedis</taxon>
        <taxon>ac1 cluster</taxon>
    </lineage>
</organism>
<keyword evidence="6" id="KW-0012">Acyltransferase</keyword>
<evidence type="ECO:0000256" key="5">
    <source>
        <dbReference type="PIRSR" id="PIRSR600101-2"/>
    </source>
</evidence>
<proteinExistence type="inferred from homology"/>
<dbReference type="EC" id="3.4.19.13" evidence="6"/>
<dbReference type="GO" id="GO:0006750">
    <property type="term" value="P:glutathione biosynthetic process"/>
    <property type="evidence" value="ECO:0007669"/>
    <property type="project" value="UniProtKB-KW"/>
</dbReference>
<dbReference type="GO" id="GO:0006751">
    <property type="term" value="P:glutathione catabolic process"/>
    <property type="evidence" value="ECO:0007669"/>
    <property type="project" value="UniProtKB-UniRule"/>
</dbReference>
<dbReference type="InterPro" id="IPR043138">
    <property type="entry name" value="GGT_lsub"/>
</dbReference>
<feature type="binding site" evidence="5">
    <location>
        <position position="421"/>
    </location>
    <ligand>
        <name>L-glutamate</name>
        <dbReference type="ChEBI" id="CHEBI:29985"/>
    </ligand>
</feature>
<evidence type="ECO:0000313" key="7">
    <source>
        <dbReference type="EMBL" id="KRO33457.1"/>
    </source>
</evidence>
<name>A0A0R2P693_9ACTN</name>
<dbReference type="InterPro" id="IPR029055">
    <property type="entry name" value="Ntn_hydrolases_N"/>
</dbReference>
<dbReference type="UniPathway" id="UPA00204"/>
<evidence type="ECO:0000256" key="4">
    <source>
        <dbReference type="PIRSR" id="PIRSR600101-1"/>
    </source>
</evidence>
<gene>
    <name evidence="7" type="ORF">ABR65_00745</name>
</gene>
<comment type="PTM">
    <text evidence="6">Cleaved by autocatalysis into a large and a small subunit.</text>
</comment>
<dbReference type="InterPro" id="IPR043137">
    <property type="entry name" value="GGT_ssub_C"/>
</dbReference>
<evidence type="ECO:0000256" key="1">
    <source>
        <dbReference type="ARBA" id="ARBA00001049"/>
    </source>
</evidence>
<dbReference type="Proteomes" id="UP000054017">
    <property type="component" value="Unassembled WGS sequence"/>
</dbReference>
<dbReference type="Pfam" id="PF01019">
    <property type="entry name" value="G_glu_transpept"/>
    <property type="match status" value="1"/>
</dbReference>
<evidence type="ECO:0000256" key="3">
    <source>
        <dbReference type="ARBA" id="ARBA00047417"/>
    </source>
</evidence>
<evidence type="ECO:0000256" key="2">
    <source>
        <dbReference type="ARBA" id="ARBA00001089"/>
    </source>
</evidence>
<keyword evidence="6" id="KW-0378">Hydrolase</keyword>
<comment type="catalytic activity">
    <reaction evidence="2 6">
        <text>glutathione + H2O = L-cysteinylglycine + L-glutamate</text>
        <dbReference type="Rhea" id="RHEA:28807"/>
        <dbReference type="ChEBI" id="CHEBI:15377"/>
        <dbReference type="ChEBI" id="CHEBI:29985"/>
        <dbReference type="ChEBI" id="CHEBI:57925"/>
        <dbReference type="ChEBI" id="CHEBI:61694"/>
        <dbReference type="EC" id="3.4.19.13"/>
    </reaction>
</comment>
<dbReference type="AlphaFoldDB" id="A0A0R2P693"/>
<sequence length="529" mass="56958">MNQSTHRSPVYARGGIVAASQPLAVSAGIEILTKGGSAGDAAIATSAVLAVVEPGASHLGGDAFVISHNAARKKNLAFNGSGEAPHSASADQFKVEIDHHGYRSATVPGLVSTWFEIHKEFGLLSMDQILAPAIDYARNGFAANTGFVKRIAGHLKMFPDTQVFQSLGFDTNLKIGDVVIQSDLADSLEAIAEQGQEAFYQGEIARKLVEASDGWFSLRDLAEHRTRVLPPLSVKYRDYMIHGQPPPSQGMILLEELLIAEGFDLANISAADRIHLMVEAKKIAFADRYLLLGDPEHIDINLDQLFSAASINKRRSQIDLAKANLKEPSISSEGSDTTYFLVADRDGNALSWIQSVFHGFGASWVIPGTGILLNNRLTGFSLDPKSPNFIAPGKRPAHTLNAWSATKADGSLAFMGGTPGANIQVQSNFQLIVNAIDLKMNPQENAEAPRWQHLNKPGGSSLDERYEGVLQIENRVEKEIQQSLKEKGHSVEELSAYGHGSAVQLLEVLPNGTYIAGSDPRCEGHAAGI</sequence>
<dbReference type="PRINTS" id="PR01210">
    <property type="entry name" value="GGTRANSPTASE"/>
</dbReference>
<dbReference type="EC" id="2.3.2.2" evidence="6"/>
<dbReference type="PANTHER" id="PTHR43881">
    <property type="entry name" value="GAMMA-GLUTAMYLTRANSPEPTIDASE (AFU_ORTHOLOGUE AFUA_4G13580)"/>
    <property type="match status" value="1"/>
</dbReference>
<keyword evidence="6" id="KW-0808">Transferase</keyword>
<evidence type="ECO:0000313" key="8">
    <source>
        <dbReference type="Proteomes" id="UP000054017"/>
    </source>
</evidence>
<dbReference type="EMBL" id="LIAX01000036">
    <property type="protein sequence ID" value="KRO33457.1"/>
    <property type="molecule type" value="Genomic_DNA"/>
</dbReference>
<dbReference type="GO" id="GO:0103068">
    <property type="term" value="F:leukotriene C4 gamma-glutamyl transferase activity"/>
    <property type="evidence" value="ECO:0007669"/>
    <property type="project" value="UniProtKB-EC"/>
</dbReference>
<comment type="subunit">
    <text evidence="6">This enzyme consists of two polypeptide chains, which are synthesized in precursor form from a single polypeptide.</text>
</comment>
<comment type="catalytic activity">
    <reaction evidence="3 6">
        <text>an N-terminal (5-L-glutamyl)-[peptide] + an alpha-amino acid = 5-L-glutamyl amino acid + an N-terminal L-alpha-aminoacyl-[peptide]</text>
        <dbReference type="Rhea" id="RHEA:23904"/>
        <dbReference type="Rhea" id="RHEA-COMP:9780"/>
        <dbReference type="Rhea" id="RHEA-COMP:9795"/>
        <dbReference type="ChEBI" id="CHEBI:77644"/>
        <dbReference type="ChEBI" id="CHEBI:78597"/>
        <dbReference type="ChEBI" id="CHEBI:78599"/>
        <dbReference type="ChEBI" id="CHEBI:78608"/>
        <dbReference type="EC" id="2.3.2.2"/>
    </reaction>
</comment>
<dbReference type="PANTHER" id="PTHR43881:SF1">
    <property type="entry name" value="GAMMA-GLUTAMYLTRANSPEPTIDASE (AFU_ORTHOLOGUE AFUA_4G13580)"/>
    <property type="match status" value="1"/>
</dbReference>
<dbReference type="SUPFAM" id="SSF56235">
    <property type="entry name" value="N-terminal nucleophile aminohydrolases (Ntn hydrolases)"/>
    <property type="match status" value="1"/>
</dbReference>
<dbReference type="Gene3D" id="3.60.20.40">
    <property type="match status" value="1"/>
</dbReference>
<dbReference type="Gene3D" id="1.10.246.130">
    <property type="match status" value="1"/>
</dbReference>